<dbReference type="SUPFAM" id="SSF55781">
    <property type="entry name" value="GAF domain-like"/>
    <property type="match status" value="1"/>
</dbReference>
<dbReference type="RefSeq" id="WP_116706833.1">
    <property type="nucleotide sequence ID" value="NZ_QEKW01000001.1"/>
</dbReference>
<dbReference type="InterPro" id="IPR036388">
    <property type="entry name" value="WH-like_DNA-bd_sf"/>
</dbReference>
<evidence type="ECO:0000256" key="4">
    <source>
        <dbReference type="SAM" id="MobiDB-lite"/>
    </source>
</evidence>
<evidence type="ECO:0000313" key="8">
    <source>
        <dbReference type="Proteomes" id="UP000245639"/>
    </source>
</evidence>
<dbReference type="GO" id="GO:0003700">
    <property type="term" value="F:DNA-binding transcription factor activity"/>
    <property type="evidence" value="ECO:0007669"/>
    <property type="project" value="TreeGrafter"/>
</dbReference>
<dbReference type="InterPro" id="IPR029016">
    <property type="entry name" value="GAF-like_dom_sf"/>
</dbReference>
<name>A0A2U1FQE6_9PSEU</name>
<evidence type="ECO:0000256" key="2">
    <source>
        <dbReference type="ARBA" id="ARBA00023125"/>
    </source>
</evidence>
<evidence type="ECO:0000313" key="7">
    <source>
        <dbReference type="EMBL" id="PVZ14364.1"/>
    </source>
</evidence>
<feature type="domain" description="IclR-ED" evidence="6">
    <location>
        <begin position="84"/>
        <end position="266"/>
    </location>
</feature>
<dbReference type="OrthoDB" id="7274111at2"/>
<dbReference type="PROSITE" id="PS51078">
    <property type="entry name" value="ICLR_ED"/>
    <property type="match status" value="1"/>
</dbReference>
<keyword evidence="2" id="KW-0238">DNA-binding</keyword>
<feature type="region of interest" description="Disordered" evidence="4">
    <location>
        <begin position="1"/>
        <end position="20"/>
    </location>
</feature>
<dbReference type="InterPro" id="IPR005471">
    <property type="entry name" value="Tscrpt_reg_IclR_N"/>
</dbReference>
<comment type="caution">
    <text evidence="7">The sequence shown here is derived from an EMBL/GenBank/DDBJ whole genome shotgun (WGS) entry which is preliminary data.</text>
</comment>
<protein>
    <submittedName>
        <fullName evidence="7">IclR family transcriptional regulator</fullName>
    </submittedName>
</protein>
<gene>
    <name evidence="7" type="ORF">C8D89_101228</name>
</gene>
<dbReference type="AlphaFoldDB" id="A0A2U1FQE6"/>
<dbReference type="InterPro" id="IPR036390">
    <property type="entry name" value="WH_DNA-bd_sf"/>
</dbReference>
<dbReference type="Gene3D" id="1.10.10.10">
    <property type="entry name" value="Winged helix-like DNA-binding domain superfamily/Winged helix DNA-binding domain"/>
    <property type="match status" value="1"/>
</dbReference>
<keyword evidence="1" id="KW-0805">Transcription regulation</keyword>
<dbReference type="PROSITE" id="PS51077">
    <property type="entry name" value="HTH_ICLR"/>
    <property type="match status" value="1"/>
</dbReference>
<keyword evidence="3" id="KW-0804">Transcription</keyword>
<evidence type="ECO:0000259" key="6">
    <source>
        <dbReference type="PROSITE" id="PS51078"/>
    </source>
</evidence>
<dbReference type="SUPFAM" id="SSF46785">
    <property type="entry name" value="Winged helix' DNA-binding domain"/>
    <property type="match status" value="1"/>
</dbReference>
<reference evidence="7 8" key="1">
    <citation type="submission" date="2018-04" db="EMBL/GenBank/DDBJ databases">
        <title>Genomic Encyclopedia of Type Strains, Phase IV (KMG-IV): sequencing the most valuable type-strain genomes for metagenomic binning, comparative biology and taxonomic classification.</title>
        <authorList>
            <person name="Goeker M."/>
        </authorList>
    </citation>
    <scope>NUCLEOTIDE SEQUENCE [LARGE SCALE GENOMIC DNA]</scope>
    <source>
        <strain evidence="7 8">DSM 45771</strain>
    </source>
</reference>
<accession>A0A2U1FQE6</accession>
<dbReference type="PANTHER" id="PTHR30136:SF35">
    <property type="entry name" value="HTH-TYPE TRANSCRIPTIONAL REGULATOR RV1719"/>
    <property type="match status" value="1"/>
</dbReference>
<dbReference type="Pfam" id="PF09339">
    <property type="entry name" value="HTH_IclR"/>
    <property type="match status" value="1"/>
</dbReference>
<dbReference type="SMART" id="SM00346">
    <property type="entry name" value="HTH_ICLR"/>
    <property type="match status" value="1"/>
</dbReference>
<keyword evidence="8" id="KW-1185">Reference proteome</keyword>
<dbReference type="Pfam" id="PF01614">
    <property type="entry name" value="IclR_C"/>
    <property type="match status" value="1"/>
</dbReference>
<dbReference type="Gene3D" id="3.30.450.40">
    <property type="match status" value="1"/>
</dbReference>
<proteinExistence type="predicted"/>
<dbReference type="InterPro" id="IPR014757">
    <property type="entry name" value="Tscrpt_reg_IclR_C"/>
</dbReference>
<organism evidence="7 8">
    <name type="scientific">Actinomycetospora cinnamomea</name>
    <dbReference type="NCBI Taxonomy" id="663609"/>
    <lineage>
        <taxon>Bacteria</taxon>
        <taxon>Bacillati</taxon>
        <taxon>Actinomycetota</taxon>
        <taxon>Actinomycetes</taxon>
        <taxon>Pseudonocardiales</taxon>
        <taxon>Pseudonocardiaceae</taxon>
        <taxon>Actinomycetospora</taxon>
    </lineage>
</organism>
<feature type="domain" description="HTH iclR-type" evidence="5">
    <location>
        <begin position="22"/>
        <end position="83"/>
    </location>
</feature>
<evidence type="ECO:0000256" key="1">
    <source>
        <dbReference type="ARBA" id="ARBA00023015"/>
    </source>
</evidence>
<dbReference type="GO" id="GO:0045892">
    <property type="term" value="P:negative regulation of DNA-templated transcription"/>
    <property type="evidence" value="ECO:0007669"/>
    <property type="project" value="TreeGrafter"/>
</dbReference>
<dbReference type="GO" id="GO:0003677">
    <property type="term" value="F:DNA binding"/>
    <property type="evidence" value="ECO:0007669"/>
    <property type="project" value="UniProtKB-KW"/>
</dbReference>
<dbReference type="InterPro" id="IPR050707">
    <property type="entry name" value="HTH_MetabolicPath_Reg"/>
</dbReference>
<dbReference type="EMBL" id="QEKW01000001">
    <property type="protein sequence ID" value="PVZ14364.1"/>
    <property type="molecule type" value="Genomic_DNA"/>
</dbReference>
<evidence type="ECO:0000259" key="5">
    <source>
        <dbReference type="PROSITE" id="PS51077"/>
    </source>
</evidence>
<dbReference type="Proteomes" id="UP000245639">
    <property type="component" value="Unassembled WGS sequence"/>
</dbReference>
<sequence>MARTDGDGGSSSKDGGKEPALVRSVDRAVTALEVVAARGEIGITELSEELGVHKSTASRLVAALVRRGLLEQRGDRGRIALGFGVVRLAAAATGSMDLARLGQPVCQQLAEEVGETVNLAVHDGEAAINVAQEFGASSVTTRNWVGRRTPLHATSAGKVLLAYMGDAERRTILRRRLPRFTESTITEPAALREELARVVDEGHARSFEELEVGLHAVAVPVWGPGNEVIAALSAAGPAYRLPRRRARAIVPDLRAAAEDLSTHLGWVGASG</sequence>
<dbReference type="PANTHER" id="PTHR30136">
    <property type="entry name" value="HELIX-TURN-HELIX TRANSCRIPTIONAL REGULATOR, ICLR FAMILY"/>
    <property type="match status" value="1"/>
</dbReference>
<evidence type="ECO:0000256" key="3">
    <source>
        <dbReference type="ARBA" id="ARBA00023163"/>
    </source>
</evidence>